<dbReference type="InterPro" id="IPR025665">
    <property type="entry name" value="Beta-barrel_OMP_2"/>
</dbReference>
<dbReference type="EMBL" id="VNHU01000003">
    <property type="protein sequence ID" value="TYP75201.1"/>
    <property type="molecule type" value="Genomic_DNA"/>
</dbReference>
<dbReference type="Pfam" id="PF13568">
    <property type="entry name" value="OMP_b-brl_2"/>
    <property type="match status" value="1"/>
</dbReference>
<protein>
    <submittedName>
        <fullName evidence="2">Outer membrane protein with beta-barrel domain</fullName>
    </submittedName>
</protein>
<evidence type="ECO:0000259" key="1">
    <source>
        <dbReference type="Pfam" id="PF13568"/>
    </source>
</evidence>
<comment type="caution">
    <text evidence="2">The sequence shown here is derived from an EMBL/GenBank/DDBJ whole genome shotgun (WGS) entry which is preliminary data.</text>
</comment>
<evidence type="ECO:0000313" key="3">
    <source>
        <dbReference type="Proteomes" id="UP000324376"/>
    </source>
</evidence>
<gene>
    <name evidence="2" type="ORF">BD809_103265</name>
</gene>
<proteinExistence type="predicted"/>
<sequence length="200" mass="21682">MVAFATVMLSNLSAQEEAVRFGAKAGLNIASITGDFTDELSSKIGFTLGGVVEIPVSDKFAFQPEVLFSTQGAKYEDSDVGFSDESTVKLSYINIPMMAKFYVAEGLSLQAGPQLGILVSAKDEGEYTEQNVTVEYDTDIKDDLSTVDFGLNFGLGYQLEGGLFFDGRYNLGLSNINDYEGSDNVNQKNSVIQFAVGYKF</sequence>
<evidence type="ECO:0000313" key="2">
    <source>
        <dbReference type="EMBL" id="TYP75201.1"/>
    </source>
</evidence>
<keyword evidence="3" id="KW-1185">Reference proteome</keyword>
<name>A0A5S5C6Z4_9FLAO</name>
<dbReference type="AlphaFoldDB" id="A0A5S5C6Z4"/>
<dbReference type="Proteomes" id="UP000324376">
    <property type="component" value="Unassembled WGS sequence"/>
</dbReference>
<reference evidence="2 3" key="1">
    <citation type="submission" date="2019-07" db="EMBL/GenBank/DDBJ databases">
        <title>Genomic Encyclopedia of Archaeal and Bacterial Type Strains, Phase II (KMG-II): from individual species to whole genera.</title>
        <authorList>
            <person name="Goeker M."/>
        </authorList>
    </citation>
    <scope>NUCLEOTIDE SEQUENCE [LARGE SCALE GENOMIC DNA]</scope>
    <source>
        <strain evidence="2 3">DSM 17527</strain>
    </source>
</reference>
<organism evidence="2 3">
    <name type="scientific">Aquimarina intermedia</name>
    <dbReference type="NCBI Taxonomy" id="350814"/>
    <lineage>
        <taxon>Bacteria</taxon>
        <taxon>Pseudomonadati</taxon>
        <taxon>Bacteroidota</taxon>
        <taxon>Flavobacteriia</taxon>
        <taxon>Flavobacteriales</taxon>
        <taxon>Flavobacteriaceae</taxon>
        <taxon>Aquimarina</taxon>
    </lineage>
</organism>
<feature type="domain" description="Outer membrane protein beta-barrel" evidence="1">
    <location>
        <begin position="14"/>
        <end position="176"/>
    </location>
</feature>
<accession>A0A5S5C6Z4</accession>